<dbReference type="Proteomes" id="UP001054945">
    <property type="component" value="Unassembled WGS sequence"/>
</dbReference>
<evidence type="ECO:0000313" key="3">
    <source>
        <dbReference type="Proteomes" id="UP001054945"/>
    </source>
</evidence>
<sequence length="97" mass="10647">MYNPRAETTNPSLSLKPAKQGSEIQHSSSIVSYFWLDLNYVNSSLCARGEGARNLPKQGMSSVCSWLQINCSLPDGYLISACYENSGVESLHLNFGI</sequence>
<dbReference type="EMBL" id="BPLR01002521">
    <property type="protein sequence ID" value="GIX74676.1"/>
    <property type="molecule type" value="Genomic_DNA"/>
</dbReference>
<name>A0AAV4MRM3_CAEEX</name>
<comment type="caution">
    <text evidence="2">The sequence shown here is derived from an EMBL/GenBank/DDBJ whole genome shotgun (WGS) entry which is preliminary data.</text>
</comment>
<evidence type="ECO:0000313" key="2">
    <source>
        <dbReference type="EMBL" id="GIX74676.1"/>
    </source>
</evidence>
<protein>
    <submittedName>
        <fullName evidence="2">Uncharacterized protein</fullName>
    </submittedName>
</protein>
<feature type="compositionally biased region" description="Polar residues" evidence="1">
    <location>
        <begin position="1"/>
        <end position="13"/>
    </location>
</feature>
<reference evidence="2 3" key="1">
    <citation type="submission" date="2021-06" db="EMBL/GenBank/DDBJ databases">
        <title>Caerostris extrusa draft genome.</title>
        <authorList>
            <person name="Kono N."/>
            <person name="Arakawa K."/>
        </authorList>
    </citation>
    <scope>NUCLEOTIDE SEQUENCE [LARGE SCALE GENOMIC DNA]</scope>
</reference>
<keyword evidence="3" id="KW-1185">Reference proteome</keyword>
<organism evidence="2 3">
    <name type="scientific">Caerostris extrusa</name>
    <name type="common">Bark spider</name>
    <name type="synonym">Caerostris bankana</name>
    <dbReference type="NCBI Taxonomy" id="172846"/>
    <lineage>
        <taxon>Eukaryota</taxon>
        <taxon>Metazoa</taxon>
        <taxon>Ecdysozoa</taxon>
        <taxon>Arthropoda</taxon>
        <taxon>Chelicerata</taxon>
        <taxon>Arachnida</taxon>
        <taxon>Araneae</taxon>
        <taxon>Araneomorphae</taxon>
        <taxon>Entelegynae</taxon>
        <taxon>Araneoidea</taxon>
        <taxon>Araneidae</taxon>
        <taxon>Caerostris</taxon>
    </lineage>
</organism>
<accession>A0AAV4MRM3</accession>
<evidence type="ECO:0000256" key="1">
    <source>
        <dbReference type="SAM" id="MobiDB-lite"/>
    </source>
</evidence>
<gene>
    <name evidence="2" type="ORF">CEXT_776411</name>
</gene>
<proteinExistence type="predicted"/>
<feature type="region of interest" description="Disordered" evidence="1">
    <location>
        <begin position="1"/>
        <end position="23"/>
    </location>
</feature>
<dbReference type="AlphaFoldDB" id="A0AAV4MRM3"/>